<dbReference type="InterPro" id="IPR037171">
    <property type="entry name" value="NagB/RpiA_transferase-like"/>
</dbReference>
<gene>
    <name evidence="6" type="primary">ygfA</name>
    <name evidence="6" type="ORF">PFCIRM138_00675</name>
</gene>
<evidence type="ECO:0000256" key="2">
    <source>
        <dbReference type="ARBA" id="ARBA00022741"/>
    </source>
</evidence>
<evidence type="ECO:0000256" key="5">
    <source>
        <dbReference type="SAM" id="MobiDB-lite"/>
    </source>
</evidence>
<dbReference type="PANTHER" id="PTHR23407">
    <property type="entry name" value="ATPASE INHIBITOR/5-FORMYLTETRAHYDROFOLATE CYCLO-LIGASE"/>
    <property type="match status" value="1"/>
</dbReference>
<dbReference type="GO" id="GO:0030272">
    <property type="term" value="F:5-formyltetrahydrofolate cyclo-ligase activity"/>
    <property type="evidence" value="ECO:0007669"/>
    <property type="project" value="UniProtKB-EC"/>
</dbReference>
<name>A0A0B7P0A4_PROFF</name>
<protein>
    <recommendedName>
        <fullName evidence="4">5-formyltetrahydrofolate cyclo-ligase</fullName>
        <ecNumber evidence="4">6.3.3.2</ecNumber>
    </recommendedName>
</protein>
<reference evidence="6" key="1">
    <citation type="submission" date="2014-08" db="EMBL/GenBank/DDBJ databases">
        <authorList>
            <person name="Falentin Helene"/>
        </authorList>
    </citation>
    <scope>NUCLEOTIDE SEQUENCE</scope>
</reference>
<dbReference type="GO" id="GO:0046872">
    <property type="term" value="F:metal ion binding"/>
    <property type="evidence" value="ECO:0007669"/>
    <property type="project" value="UniProtKB-KW"/>
</dbReference>
<dbReference type="EMBL" id="LM676434">
    <property type="protein sequence ID" value="CEP27279.1"/>
    <property type="molecule type" value="Genomic_DNA"/>
</dbReference>
<dbReference type="InterPro" id="IPR002698">
    <property type="entry name" value="FTHF_cligase"/>
</dbReference>
<dbReference type="GO" id="GO:0009396">
    <property type="term" value="P:folic acid-containing compound biosynthetic process"/>
    <property type="evidence" value="ECO:0007669"/>
    <property type="project" value="TreeGrafter"/>
</dbReference>
<proteinExistence type="inferred from homology"/>
<evidence type="ECO:0000256" key="1">
    <source>
        <dbReference type="ARBA" id="ARBA00010638"/>
    </source>
</evidence>
<dbReference type="EC" id="6.3.3.2" evidence="4"/>
<dbReference type="Pfam" id="PF01812">
    <property type="entry name" value="5-FTHF_cyc-lig"/>
    <property type="match status" value="1"/>
</dbReference>
<accession>A0A0B7P0A4</accession>
<sequence>MSGPNTAGRTAPDAGGQSTPPAAGGPSAPPTEGGQNTKAQLRRLARRRRADRTADERREATRELTGRVLDLARGRIPNDAVIASYLSLPDEPDTHPLVDSFLEAGYRVMVPYMTGGPAADDIDWAWYTTGSELSPGILGIDRPRGEPLGAPALSRASVVILPGLAGGRDGSRLGMGAGWYDRALAHTRPGTLLWLLLFDDEVTDTLPQEPHDHAVGVIITPHHTIVTADNGNRPAV</sequence>
<comment type="catalytic activity">
    <reaction evidence="4">
        <text>(6S)-5-formyl-5,6,7,8-tetrahydrofolate + ATP = (6R)-5,10-methenyltetrahydrofolate + ADP + phosphate</text>
        <dbReference type="Rhea" id="RHEA:10488"/>
        <dbReference type="ChEBI" id="CHEBI:30616"/>
        <dbReference type="ChEBI" id="CHEBI:43474"/>
        <dbReference type="ChEBI" id="CHEBI:57455"/>
        <dbReference type="ChEBI" id="CHEBI:57457"/>
        <dbReference type="ChEBI" id="CHEBI:456216"/>
        <dbReference type="EC" id="6.3.3.2"/>
    </reaction>
</comment>
<evidence type="ECO:0000256" key="3">
    <source>
        <dbReference type="ARBA" id="ARBA00022840"/>
    </source>
</evidence>
<dbReference type="GO" id="GO:0035999">
    <property type="term" value="P:tetrahydrofolate interconversion"/>
    <property type="evidence" value="ECO:0007669"/>
    <property type="project" value="TreeGrafter"/>
</dbReference>
<feature type="region of interest" description="Disordered" evidence="5">
    <location>
        <begin position="1"/>
        <end position="61"/>
    </location>
</feature>
<comment type="similarity">
    <text evidence="1 4">Belongs to the 5-formyltetrahydrofolate cyclo-ligase family.</text>
</comment>
<dbReference type="NCBIfam" id="TIGR02727">
    <property type="entry name" value="MTHFS_bact"/>
    <property type="match status" value="1"/>
</dbReference>
<keyword evidence="4" id="KW-0479">Metal-binding</keyword>
<keyword evidence="3 4" id="KW-0067">ATP-binding</keyword>
<dbReference type="AlphaFoldDB" id="A0A0B7P0A4"/>
<comment type="cofactor">
    <cofactor evidence="4">
        <name>Mg(2+)</name>
        <dbReference type="ChEBI" id="CHEBI:18420"/>
    </cofactor>
</comment>
<organism evidence="6">
    <name type="scientific">Propionibacterium freudenreichii subsp. freudenreichii</name>
    <dbReference type="NCBI Taxonomy" id="66712"/>
    <lineage>
        <taxon>Bacteria</taxon>
        <taxon>Bacillati</taxon>
        <taxon>Actinomycetota</taxon>
        <taxon>Actinomycetes</taxon>
        <taxon>Propionibacteriales</taxon>
        <taxon>Propionibacteriaceae</taxon>
        <taxon>Propionibacterium</taxon>
    </lineage>
</organism>
<evidence type="ECO:0000256" key="4">
    <source>
        <dbReference type="RuleBase" id="RU361279"/>
    </source>
</evidence>
<feature type="compositionally biased region" description="Low complexity" evidence="5">
    <location>
        <begin position="14"/>
        <end position="34"/>
    </location>
</feature>
<keyword evidence="4" id="KW-0460">Magnesium</keyword>
<keyword evidence="2 4" id="KW-0547">Nucleotide-binding</keyword>
<feature type="compositionally biased region" description="Basic and acidic residues" evidence="5">
    <location>
        <begin position="51"/>
        <end position="61"/>
    </location>
</feature>
<dbReference type="Gene3D" id="3.40.50.10420">
    <property type="entry name" value="NagB/RpiA/CoA transferase-like"/>
    <property type="match status" value="1"/>
</dbReference>
<dbReference type="InterPro" id="IPR024185">
    <property type="entry name" value="FTHF_cligase-like_sf"/>
</dbReference>
<dbReference type="SUPFAM" id="SSF100950">
    <property type="entry name" value="NagB/RpiA/CoA transferase-like"/>
    <property type="match status" value="1"/>
</dbReference>
<feature type="compositionally biased region" description="Basic residues" evidence="5">
    <location>
        <begin position="40"/>
        <end position="50"/>
    </location>
</feature>
<evidence type="ECO:0000313" key="6">
    <source>
        <dbReference type="EMBL" id="CEP27279.1"/>
    </source>
</evidence>
<keyword evidence="6" id="KW-0436">Ligase</keyword>
<dbReference type="GO" id="GO:0005524">
    <property type="term" value="F:ATP binding"/>
    <property type="evidence" value="ECO:0007669"/>
    <property type="project" value="UniProtKB-KW"/>
</dbReference>
<dbReference type="PANTHER" id="PTHR23407:SF1">
    <property type="entry name" value="5-FORMYLTETRAHYDROFOLATE CYCLO-LIGASE"/>
    <property type="match status" value="1"/>
</dbReference>